<dbReference type="Proteomes" id="UP000217448">
    <property type="component" value="Unassembled WGS sequence"/>
</dbReference>
<organism evidence="1 2">
    <name type="scientific">Alloyangia mangrovi</name>
    <dbReference type="NCBI Taxonomy" id="1779329"/>
    <lineage>
        <taxon>Bacteria</taxon>
        <taxon>Pseudomonadati</taxon>
        <taxon>Pseudomonadota</taxon>
        <taxon>Alphaproteobacteria</taxon>
        <taxon>Rhodobacterales</taxon>
        <taxon>Roseobacteraceae</taxon>
        <taxon>Alloyangia</taxon>
    </lineage>
</organism>
<evidence type="ECO:0000313" key="1">
    <source>
        <dbReference type="EMBL" id="MCT4370105.1"/>
    </source>
</evidence>
<gene>
    <name evidence="1" type="ORF">CLG85_007065</name>
</gene>
<keyword evidence="2" id="KW-1185">Reference proteome</keyword>
<protein>
    <submittedName>
        <fullName evidence="1">Uncharacterized protein</fullName>
    </submittedName>
</protein>
<sequence>MNLAPAYRLEAKVLSPGDLIVVNEDEAEAMAGWPSCDATAVALANRVNTGVLRTLGGRGPRAAGGVRR</sequence>
<reference evidence="2" key="1">
    <citation type="submission" date="2023-07" db="EMBL/GenBank/DDBJ databases">
        <title>Yangia mangrovi SAOS 153D genome.</title>
        <authorList>
            <person name="Verma A."/>
            <person name="Pal Y."/>
            <person name="Sundharam S."/>
            <person name="Bisht B."/>
            <person name="Srinivasan K."/>
        </authorList>
    </citation>
    <scope>NUCLEOTIDE SEQUENCE [LARGE SCALE GENOMIC DNA]</scope>
    <source>
        <strain evidence="2">SAOS 153D</strain>
    </source>
</reference>
<dbReference type="EMBL" id="NTHN02000009">
    <property type="protein sequence ID" value="MCT4370105.1"/>
    <property type="molecule type" value="Genomic_DNA"/>
</dbReference>
<name>A0ABT2KIB3_9RHOB</name>
<accession>A0ABT2KIB3</accession>
<comment type="caution">
    <text evidence="1">The sequence shown here is derived from an EMBL/GenBank/DDBJ whole genome shotgun (WGS) entry which is preliminary data.</text>
</comment>
<evidence type="ECO:0000313" key="2">
    <source>
        <dbReference type="Proteomes" id="UP000217448"/>
    </source>
</evidence>
<proteinExistence type="predicted"/>